<dbReference type="InterPro" id="IPR000653">
    <property type="entry name" value="DegT/StrS_aminotransferase"/>
</dbReference>
<dbReference type="AlphaFoldDB" id="A0A1J4L503"/>
<accession>A0A1J4L503</accession>
<dbReference type="PANTHER" id="PTHR30244:SF34">
    <property type="entry name" value="DTDP-4-AMINO-4,6-DIDEOXYGALACTOSE TRANSAMINASE"/>
    <property type="match status" value="1"/>
</dbReference>
<dbReference type="RefSeq" id="XP_068370204.1">
    <property type="nucleotide sequence ID" value="XM_068513708.1"/>
</dbReference>
<dbReference type="GO" id="GO:0030170">
    <property type="term" value="F:pyridoxal phosphate binding"/>
    <property type="evidence" value="ECO:0007669"/>
    <property type="project" value="TreeGrafter"/>
</dbReference>
<dbReference type="OrthoDB" id="10431737at2759"/>
<organism evidence="1 2">
    <name type="scientific">Tritrichomonas foetus</name>
    <dbReference type="NCBI Taxonomy" id="1144522"/>
    <lineage>
        <taxon>Eukaryota</taxon>
        <taxon>Metamonada</taxon>
        <taxon>Parabasalia</taxon>
        <taxon>Tritrichomonadida</taxon>
        <taxon>Tritrichomonadidae</taxon>
        <taxon>Tritrichomonas</taxon>
    </lineage>
</organism>
<dbReference type="SUPFAM" id="SSF53383">
    <property type="entry name" value="PLP-dependent transferases"/>
    <property type="match status" value="1"/>
</dbReference>
<comment type="caution">
    <text evidence="1">The sequence shown here is derived from an EMBL/GenBank/DDBJ whole genome shotgun (WGS) entry which is preliminary data.</text>
</comment>
<dbReference type="VEuPathDB" id="TrichDB:TRFO_41325"/>
<evidence type="ECO:0000313" key="1">
    <source>
        <dbReference type="EMBL" id="OHT17068.1"/>
    </source>
</evidence>
<sequence length="348" mass="39265">MFTSFPSRCTQTEVSHINEVLRKGWLAPGDNASTLENEVAKKCGKSNGVLLNSKTSALFIACFASGIHEGVHVLVPAICDQSIFSILQHLRAEIIFYDVSLDSFTLPPDELSKLITDEITHVIISNPLSVKYDYSSLDKVIIIEDLYFSHVENPTTTVSILTFDGVCSLALFSDAAIADRALCTRDWGRVGTQDEDIAKRYDGWELDGVKYDYKFVYGHLGFNFKSCEMSATIALDRFRMIADKVDDFNELRKPEYSQIIKLSENGYSFLVKCDRQDELVARLLAMQVTAHTMAALNIKLAEKGDFPNSKDLYENYMFINRVADHKKNHIVVSAVLDLVDERRNEEED</sequence>
<dbReference type="GeneID" id="94848412"/>
<dbReference type="GO" id="GO:0008483">
    <property type="term" value="F:transaminase activity"/>
    <property type="evidence" value="ECO:0007669"/>
    <property type="project" value="TreeGrafter"/>
</dbReference>
<dbReference type="PANTHER" id="PTHR30244">
    <property type="entry name" value="TRANSAMINASE"/>
    <property type="match status" value="1"/>
</dbReference>
<name>A0A1J4L503_9EUKA</name>
<proteinExistence type="predicted"/>
<keyword evidence="2" id="KW-1185">Reference proteome</keyword>
<dbReference type="InterPro" id="IPR015424">
    <property type="entry name" value="PyrdxlP-dep_Trfase"/>
</dbReference>
<dbReference type="InterPro" id="IPR015421">
    <property type="entry name" value="PyrdxlP-dep_Trfase_major"/>
</dbReference>
<dbReference type="GO" id="GO:0000271">
    <property type="term" value="P:polysaccharide biosynthetic process"/>
    <property type="evidence" value="ECO:0007669"/>
    <property type="project" value="TreeGrafter"/>
</dbReference>
<evidence type="ECO:0008006" key="3">
    <source>
        <dbReference type="Google" id="ProtNLM"/>
    </source>
</evidence>
<dbReference type="Gene3D" id="3.40.640.10">
    <property type="entry name" value="Type I PLP-dependent aspartate aminotransferase-like (Major domain)"/>
    <property type="match status" value="1"/>
</dbReference>
<protein>
    <recommendedName>
        <fullName evidence="3">DegT/DnrJ/EryC1/StrS aminotransferase family protein</fullName>
    </recommendedName>
</protein>
<dbReference type="EMBL" id="MLAK01000042">
    <property type="protein sequence ID" value="OHT17068.1"/>
    <property type="molecule type" value="Genomic_DNA"/>
</dbReference>
<dbReference type="Pfam" id="PF01041">
    <property type="entry name" value="DegT_DnrJ_EryC1"/>
    <property type="match status" value="1"/>
</dbReference>
<reference evidence="1" key="1">
    <citation type="submission" date="2016-10" db="EMBL/GenBank/DDBJ databases">
        <authorList>
            <person name="Benchimol M."/>
            <person name="Almeida L.G."/>
            <person name="Vasconcelos A.T."/>
            <person name="Perreira-Neves A."/>
            <person name="Rosa I.A."/>
            <person name="Tasca T."/>
            <person name="Bogo M.R."/>
            <person name="de Souza W."/>
        </authorList>
    </citation>
    <scope>NUCLEOTIDE SEQUENCE [LARGE SCALE GENOMIC DNA]</scope>
    <source>
        <strain evidence="1">K</strain>
    </source>
</reference>
<dbReference type="Proteomes" id="UP000179807">
    <property type="component" value="Unassembled WGS sequence"/>
</dbReference>
<evidence type="ECO:0000313" key="2">
    <source>
        <dbReference type="Proteomes" id="UP000179807"/>
    </source>
</evidence>
<gene>
    <name evidence="1" type="ORF">TRFO_41325</name>
</gene>